<evidence type="ECO:0000313" key="3">
    <source>
        <dbReference type="Proteomes" id="UP000054248"/>
    </source>
</evidence>
<organism evidence="2 3">
    <name type="scientific">Tulasnella calospora MUT 4182</name>
    <dbReference type="NCBI Taxonomy" id="1051891"/>
    <lineage>
        <taxon>Eukaryota</taxon>
        <taxon>Fungi</taxon>
        <taxon>Dikarya</taxon>
        <taxon>Basidiomycota</taxon>
        <taxon>Agaricomycotina</taxon>
        <taxon>Agaricomycetes</taxon>
        <taxon>Cantharellales</taxon>
        <taxon>Tulasnellaceae</taxon>
        <taxon>Tulasnella</taxon>
    </lineage>
</organism>
<dbReference type="AlphaFoldDB" id="A0A0C3QI30"/>
<reference evidence="3" key="2">
    <citation type="submission" date="2015-01" db="EMBL/GenBank/DDBJ databases">
        <title>Evolutionary Origins and Diversification of the Mycorrhizal Mutualists.</title>
        <authorList>
            <consortium name="DOE Joint Genome Institute"/>
            <consortium name="Mycorrhizal Genomics Consortium"/>
            <person name="Kohler A."/>
            <person name="Kuo A."/>
            <person name="Nagy L.G."/>
            <person name="Floudas D."/>
            <person name="Copeland A."/>
            <person name="Barry K.W."/>
            <person name="Cichocki N."/>
            <person name="Veneault-Fourrey C."/>
            <person name="LaButti K."/>
            <person name="Lindquist E.A."/>
            <person name="Lipzen A."/>
            <person name="Lundell T."/>
            <person name="Morin E."/>
            <person name="Murat C."/>
            <person name="Riley R."/>
            <person name="Ohm R."/>
            <person name="Sun H."/>
            <person name="Tunlid A."/>
            <person name="Henrissat B."/>
            <person name="Grigoriev I.V."/>
            <person name="Hibbett D.S."/>
            <person name="Martin F."/>
        </authorList>
    </citation>
    <scope>NUCLEOTIDE SEQUENCE [LARGE SCALE GENOMIC DNA]</scope>
    <source>
        <strain evidence="3">MUT 4182</strain>
    </source>
</reference>
<name>A0A0C3QI30_9AGAM</name>
<dbReference type="SUPFAM" id="SSF52047">
    <property type="entry name" value="RNI-like"/>
    <property type="match status" value="1"/>
</dbReference>
<gene>
    <name evidence="2" type="ORF">M407DRAFT_19384</name>
</gene>
<feature type="domain" description="F-box" evidence="1">
    <location>
        <begin position="83"/>
        <end position="121"/>
    </location>
</feature>
<protein>
    <recommendedName>
        <fullName evidence="1">F-box domain-containing protein</fullName>
    </recommendedName>
</protein>
<dbReference type="Pfam" id="PF12937">
    <property type="entry name" value="F-box-like"/>
    <property type="match status" value="1"/>
</dbReference>
<dbReference type="EMBL" id="KN822961">
    <property type="protein sequence ID" value="KIO31645.1"/>
    <property type="molecule type" value="Genomic_DNA"/>
</dbReference>
<dbReference type="InterPro" id="IPR036047">
    <property type="entry name" value="F-box-like_dom_sf"/>
</dbReference>
<dbReference type="InterPro" id="IPR001810">
    <property type="entry name" value="F-box_dom"/>
</dbReference>
<dbReference type="HOGENOM" id="CLU_894853_0_0_1"/>
<dbReference type="Proteomes" id="UP000054248">
    <property type="component" value="Unassembled WGS sequence"/>
</dbReference>
<proteinExistence type="predicted"/>
<accession>A0A0C3QI30</accession>
<dbReference type="STRING" id="1051891.A0A0C3QI30"/>
<dbReference type="SUPFAM" id="SSF81383">
    <property type="entry name" value="F-box domain"/>
    <property type="match status" value="1"/>
</dbReference>
<sequence length="311" mass="34723">MGSSDLMVKATPLVTALTVLEIRSHAVKQYVDEVIVHTPRPRTNSMGATMSSPAILRLDPPPDDRAISDPPQTIRRHGVVGLPELLTVIFSSLGQADLARAARVCQLWSPIALDFLWEGICNLDCLINAYSPLVRKDDHIMHFKDVSKGGRWGAFWTYACRVRRLTWLEGEVYGPEVISHLLGQVANSTSGRTFLPNLRSLSFLTSSWKGPSLFLFSLIPSTLEDLYIKNSSSNTLRLIRELMTVSAKHLKVVELRGPQPILKDHRLAYTTFLSHQKNLQSLQIAGFTLAPEEIRAIGELHNLIELELCHS</sequence>
<evidence type="ECO:0000313" key="2">
    <source>
        <dbReference type="EMBL" id="KIO31645.1"/>
    </source>
</evidence>
<evidence type="ECO:0000259" key="1">
    <source>
        <dbReference type="Pfam" id="PF12937"/>
    </source>
</evidence>
<dbReference type="OrthoDB" id="2447803at2759"/>
<keyword evidence="3" id="KW-1185">Reference proteome</keyword>
<dbReference type="Gene3D" id="1.20.1280.50">
    <property type="match status" value="1"/>
</dbReference>
<reference evidence="2 3" key="1">
    <citation type="submission" date="2014-04" db="EMBL/GenBank/DDBJ databases">
        <authorList>
            <consortium name="DOE Joint Genome Institute"/>
            <person name="Kuo A."/>
            <person name="Girlanda M."/>
            <person name="Perotto S."/>
            <person name="Kohler A."/>
            <person name="Nagy L.G."/>
            <person name="Floudas D."/>
            <person name="Copeland A."/>
            <person name="Barry K.W."/>
            <person name="Cichocki N."/>
            <person name="Veneault-Fourrey C."/>
            <person name="LaButti K."/>
            <person name="Lindquist E.A."/>
            <person name="Lipzen A."/>
            <person name="Lundell T."/>
            <person name="Morin E."/>
            <person name="Murat C."/>
            <person name="Sun H."/>
            <person name="Tunlid A."/>
            <person name="Henrissat B."/>
            <person name="Grigoriev I.V."/>
            <person name="Hibbett D.S."/>
            <person name="Martin F."/>
            <person name="Nordberg H.P."/>
            <person name="Cantor M.N."/>
            <person name="Hua S.X."/>
        </authorList>
    </citation>
    <scope>NUCLEOTIDE SEQUENCE [LARGE SCALE GENOMIC DNA]</scope>
    <source>
        <strain evidence="2 3">MUT 4182</strain>
    </source>
</reference>